<proteinExistence type="predicted"/>
<name>A0AAN9JX91_CANGL</name>
<evidence type="ECO:0000313" key="1">
    <source>
        <dbReference type="EMBL" id="KAK7305806.1"/>
    </source>
</evidence>
<dbReference type="EMBL" id="JAYMYQ010000011">
    <property type="protein sequence ID" value="KAK7305806.1"/>
    <property type="molecule type" value="Genomic_DNA"/>
</dbReference>
<protein>
    <submittedName>
        <fullName evidence="1">Uncharacterized protein</fullName>
    </submittedName>
</protein>
<reference evidence="1 2" key="1">
    <citation type="submission" date="2024-01" db="EMBL/GenBank/DDBJ databases">
        <title>The genomes of 5 underutilized Papilionoideae crops provide insights into root nodulation and disease resistanc.</title>
        <authorList>
            <person name="Jiang F."/>
        </authorList>
    </citation>
    <scope>NUCLEOTIDE SEQUENCE [LARGE SCALE GENOMIC DNA]</scope>
    <source>
        <strain evidence="1">LVBAO_FW01</strain>
        <tissue evidence="1">Leaves</tissue>
    </source>
</reference>
<dbReference type="Proteomes" id="UP001367508">
    <property type="component" value="Unassembled WGS sequence"/>
</dbReference>
<organism evidence="1 2">
    <name type="scientific">Canavalia gladiata</name>
    <name type="common">Sword bean</name>
    <name type="synonym">Dolichos gladiatus</name>
    <dbReference type="NCBI Taxonomy" id="3824"/>
    <lineage>
        <taxon>Eukaryota</taxon>
        <taxon>Viridiplantae</taxon>
        <taxon>Streptophyta</taxon>
        <taxon>Embryophyta</taxon>
        <taxon>Tracheophyta</taxon>
        <taxon>Spermatophyta</taxon>
        <taxon>Magnoliopsida</taxon>
        <taxon>eudicotyledons</taxon>
        <taxon>Gunneridae</taxon>
        <taxon>Pentapetalae</taxon>
        <taxon>rosids</taxon>
        <taxon>fabids</taxon>
        <taxon>Fabales</taxon>
        <taxon>Fabaceae</taxon>
        <taxon>Papilionoideae</taxon>
        <taxon>50 kb inversion clade</taxon>
        <taxon>NPAAA clade</taxon>
        <taxon>indigoferoid/millettioid clade</taxon>
        <taxon>Phaseoleae</taxon>
        <taxon>Canavalia</taxon>
    </lineage>
</organism>
<dbReference type="PANTHER" id="PTHR37078">
    <property type="entry name" value="NODULE CYSTEINE-RICH (NCR) SECRETED PEPTIDE"/>
    <property type="match status" value="1"/>
</dbReference>
<sequence>MSLPSGPKTVKGKETVRTPHMTESKRVAFDYHINPILEVPKMLPQKWFMLFFASLLIVAHPNGVEATQLLTIHRNDNHFKGYTKHQAYSNLGLVCKCCDGKGGECRSTWDAACSNLVCKPWKY</sequence>
<dbReference type="AlphaFoldDB" id="A0AAN9JX91"/>
<keyword evidence="2" id="KW-1185">Reference proteome</keyword>
<accession>A0AAN9JX91</accession>
<evidence type="ECO:0000313" key="2">
    <source>
        <dbReference type="Proteomes" id="UP001367508"/>
    </source>
</evidence>
<comment type="caution">
    <text evidence="1">The sequence shown here is derived from an EMBL/GenBank/DDBJ whole genome shotgun (WGS) entry which is preliminary data.</text>
</comment>
<gene>
    <name evidence="1" type="ORF">VNO77_43718</name>
</gene>
<dbReference type="PANTHER" id="PTHR37078:SF4">
    <property type="entry name" value="PROTEIN, PUTATIVE-RELATED"/>
    <property type="match status" value="1"/>
</dbReference>